<dbReference type="GO" id="GO:0005886">
    <property type="term" value="C:plasma membrane"/>
    <property type="evidence" value="ECO:0007669"/>
    <property type="project" value="TreeGrafter"/>
</dbReference>
<organism evidence="3 4">
    <name type="scientific">Alkalicoccus daliensis</name>
    <dbReference type="NCBI Taxonomy" id="745820"/>
    <lineage>
        <taxon>Bacteria</taxon>
        <taxon>Bacillati</taxon>
        <taxon>Bacillota</taxon>
        <taxon>Bacilli</taxon>
        <taxon>Bacillales</taxon>
        <taxon>Bacillaceae</taxon>
        <taxon>Alkalicoccus</taxon>
    </lineage>
</organism>
<dbReference type="InterPro" id="IPR043128">
    <property type="entry name" value="Rev_trsase/Diguanyl_cyclase"/>
</dbReference>
<reference evidence="4" key="1">
    <citation type="submission" date="2016-10" db="EMBL/GenBank/DDBJ databases">
        <authorList>
            <person name="Varghese N."/>
            <person name="Submissions S."/>
        </authorList>
    </citation>
    <scope>NUCLEOTIDE SEQUENCE [LARGE SCALE GENOMIC DNA]</scope>
    <source>
        <strain evidence="4">CGMCC 1.10369</strain>
    </source>
</reference>
<name>A0A1H0IYP6_9BACI</name>
<dbReference type="SMART" id="SM00267">
    <property type="entry name" value="GGDEF"/>
    <property type="match status" value="1"/>
</dbReference>
<accession>A0A1H0IYP6</accession>
<dbReference type="OrthoDB" id="9759607at2"/>
<dbReference type="InterPro" id="IPR029787">
    <property type="entry name" value="Nucleotide_cyclase"/>
</dbReference>
<dbReference type="FunFam" id="3.30.70.270:FF:000001">
    <property type="entry name" value="Diguanylate cyclase domain protein"/>
    <property type="match status" value="1"/>
</dbReference>
<dbReference type="GO" id="GO:0043709">
    <property type="term" value="P:cell adhesion involved in single-species biofilm formation"/>
    <property type="evidence" value="ECO:0007669"/>
    <property type="project" value="TreeGrafter"/>
</dbReference>
<dbReference type="STRING" id="745820.SAMN04488053_1125"/>
<dbReference type="EMBL" id="FNIL01000012">
    <property type="protein sequence ID" value="SDO36618.1"/>
    <property type="molecule type" value="Genomic_DNA"/>
</dbReference>
<dbReference type="PANTHER" id="PTHR45138:SF9">
    <property type="entry name" value="DIGUANYLATE CYCLASE DGCM-RELATED"/>
    <property type="match status" value="1"/>
</dbReference>
<sequence length="348" mass="40079">MEYPFKQLKKYNNLISIDLQKINKIIALQHVMWIFIFTVLDVPLMIWANIVTVALHFAYSKLLAHHQFQLFYFAVYLQTSIHIILATNFMGWAAGFHYYLLLFPLLVFIVVTGTIKYTVIASSAGLYLWLYHYSQQTTDLLSGQMTEIFHFVNFIVFLFVLTFISSLYHRTRVKIATQLENLATHDTLTGLYNRRTMYEELEKAYSGGQESYVLLLDIDDFKKINDNYGHECGDKVLVQTANSLHQKVKVSGYISRWGGEEFLALIYRENEYEALAFSRKIISEMSEEEAFTYDKSTVNITITGGLAKLTNAASIEDAIKMADQAMYLGKQSGKNQVVCWQELSEKNA</sequence>
<feature type="transmembrane region" description="Helical" evidence="1">
    <location>
        <begin position="148"/>
        <end position="168"/>
    </location>
</feature>
<feature type="domain" description="GGDEF" evidence="2">
    <location>
        <begin position="209"/>
        <end position="342"/>
    </location>
</feature>
<dbReference type="Proteomes" id="UP000198778">
    <property type="component" value="Unassembled WGS sequence"/>
</dbReference>
<keyword evidence="1" id="KW-0812">Transmembrane</keyword>
<proteinExistence type="predicted"/>
<feature type="transmembrane region" description="Helical" evidence="1">
    <location>
        <begin position="98"/>
        <end position="128"/>
    </location>
</feature>
<dbReference type="PANTHER" id="PTHR45138">
    <property type="entry name" value="REGULATORY COMPONENTS OF SENSORY TRANSDUCTION SYSTEM"/>
    <property type="match status" value="1"/>
</dbReference>
<gene>
    <name evidence="3" type="ORF">SAMN04488053_1125</name>
</gene>
<dbReference type="GO" id="GO:1902201">
    <property type="term" value="P:negative regulation of bacterial-type flagellum-dependent cell motility"/>
    <property type="evidence" value="ECO:0007669"/>
    <property type="project" value="TreeGrafter"/>
</dbReference>
<protein>
    <submittedName>
        <fullName evidence="3">Diguanylate cyclase (GGDEF) domain-containing protein</fullName>
    </submittedName>
</protein>
<dbReference type="Gene3D" id="3.30.70.270">
    <property type="match status" value="1"/>
</dbReference>
<dbReference type="NCBIfam" id="TIGR00254">
    <property type="entry name" value="GGDEF"/>
    <property type="match status" value="1"/>
</dbReference>
<feature type="transmembrane region" description="Helical" evidence="1">
    <location>
        <begin position="70"/>
        <end position="91"/>
    </location>
</feature>
<evidence type="ECO:0000259" key="2">
    <source>
        <dbReference type="PROSITE" id="PS50887"/>
    </source>
</evidence>
<dbReference type="Pfam" id="PF00990">
    <property type="entry name" value="GGDEF"/>
    <property type="match status" value="1"/>
</dbReference>
<evidence type="ECO:0000256" key="1">
    <source>
        <dbReference type="SAM" id="Phobius"/>
    </source>
</evidence>
<evidence type="ECO:0000313" key="4">
    <source>
        <dbReference type="Proteomes" id="UP000198778"/>
    </source>
</evidence>
<dbReference type="GO" id="GO:0052621">
    <property type="term" value="F:diguanylate cyclase activity"/>
    <property type="evidence" value="ECO:0007669"/>
    <property type="project" value="TreeGrafter"/>
</dbReference>
<dbReference type="RefSeq" id="WP_090843731.1">
    <property type="nucleotide sequence ID" value="NZ_FNIL01000012.1"/>
</dbReference>
<dbReference type="InterPro" id="IPR000160">
    <property type="entry name" value="GGDEF_dom"/>
</dbReference>
<keyword evidence="1" id="KW-1133">Transmembrane helix</keyword>
<keyword evidence="4" id="KW-1185">Reference proteome</keyword>
<feature type="transmembrane region" description="Helical" evidence="1">
    <location>
        <begin position="31"/>
        <end position="58"/>
    </location>
</feature>
<dbReference type="AlphaFoldDB" id="A0A1H0IYP6"/>
<evidence type="ECO:0000313" key="3">
    <source>
        <dbReference type="EMBL" id="SDO36618.1"/>
    </source>
</evidence>
<dbReference type="PROSITE" id="PS50887">
    <property type="entry name" value="GGDEF"/>
    <property type="match status" value="1"/>
</dbReference>
<dbReference type="InterPro" id="IPR050469">
    <property type="entry name" value="Diguanylate_Cyclase"/>
</dbReference>
<keyword evidence="1" id="KW-0472">Membrane</keyword>
<dbReference type="SUPFAM" id="SSF55073">
    <property type="entry name" value="Nucleotide cyclase"/>
    <property type="match status" value="1"/>
</dbReference>
<dbReference type="CDD" id="cd01949">
    <property type="entry name" value="GGDEF"/>
    <property type="match status" value="1"/>
</dbReference>